<comment type="caution">
    <text evidence="2">The sequence shown here is derived from an EMBL/GenBank/DDBJ whole genome shotgun (WGS) entry which is preliminary data.</text>
</comment>
<dbReference type="AlphaFoldDB" id="A0A401YE11"/>
<dbReference type="EMBL" id="BIFH01000013">
    <property type="protein sequence ID" value="GCD92818.1"/>
    <property type="molecule type" value="Genomic_DNA"/>
</dbReference>
<dbReference type="RefSeq" id="WP_126635136.1">
    <property type="nucleotide sequence ID" value="NZ_BIFH01000013.1"/>
</dbReference>
<evidence type="ECO:0000256" key="1">
    <source>
        <dbReference type="SAM" id="SignalP"/>
    </source>
</evidence>
<proteinExistence type="predicted"/>
<sequence length="114" mass="12179">MKRALVGAFVAVTVATGGMLAGTGTALAQTPSSAADITVHTEDGRQVAAKLCNTWKDKNTFGVHCNTNRAYYAWAKCKNGQTTRGVVTNSDRWSYAYCTAIGSHLDYGKGKWAN</sequence>
<protein>
    <submittedName>
        <fullName evidence="2">Uncharacterized protein</fullName>
    </submittedName>
</protein>
<feature type="chain" id="PRO_5018978954" evidence="1">
    <location>
        <begin position="29"/>
        <end position="114"/>
    </location>
</feature>
<organism evidence="2 3">
    <name type="scientific">Embleya hyalina</name>
    <dbReference type="NCBI Taxonomy" id="516124"/>
    <lineage>
        <taxon>Bacteria</taxon>
        <taxon>Bacillati</taxon>
        <taxon>Actinomycetota</taxon>
        <taxon>Actinomycetes</taxon>
        <taxon>Kitasatosporales</taxon>
        <taxon>Streptomycetaceae</taxon>
        <taxon>Embleya</taxon>
    </lineage>
</organism>
<evidence type="ECO:0000313" key="3">
    <source>
        <dbReference type="Proteomes" id="UP000286931"/>
    </source>
</evidence>
<evidence type="ECO:0000313" key="2">
    <source>
        <dbReference type="EMBL" id="GCD92818.1"/>
    </source>
</evidence>
<feature type="signal peptide" evidence="1">
    <location>
        <begin position="1"/>
        <end position="28"/>
    </location>
</feature>
<accession>A0A401YE11</accession>
<keyword evidence="1" id="KW-0732">Signal</keyword>
<reference evidence="2 3" key="1">
    <citation type="submission" date="2018-12" db="EMBL/GenBank/DDBJ databases">
        <title>Draft genome sequence of Embleya hyalina NBRC 13850T.</title>
        <authorList>
            <person name="Komaki H."/>
            <person name="Hosoyama A."/>
            <person name="Kimura A."/>
            <person name="Ichikawa N."/>
            <person name="Tamura T."/>
        </authorList>
    </citation>
    <scope>NUCLEOTIDE SEQUENCE [LARGE SCALE GENOMIC DNA]</scope>
    <source>
        <strain evidence="2 3">NBRC 13850</strain>
    </source>
</reference>
<name>A0A401YE11_9ACTN</name>
<dbReference type="OrthoDB" id="4335893at2"/>
<gene>
    <name evidence="2" type="ORF">EHYA_00460</name>
</gene>
<keyword evidence="3" id="KW-1185">Reference proteome</keyword>
<dbReference type="Proteomes" id="UP000286931">
    <property type="component" value="Unassembled WGS sequence"/>
</dbReference>